<evidence type="ECO:0000256" key="1">
    <source>
        <dbReference type="SAM" id="MobiDB-lite"/>
    </source>
</evidence>
<name>A0AAV2MII6_KNICA</name>
<dbReference type="EMBL" id="OZ035830">
    <property type="protein sequence ID" value="CAL1613102.1"/>
    <property type="molecule type" value="Genomic_DNA"/>
</dbReference>
<evidence type="ECO:0000313" key="2">
    <source>
        <dbReference type="EMBL" id="CAL1613102.1"/>
    </source>
</evidence>
<feature type="compositionally biased region" description="Basic and acidic residues" evidence="1">
    <location>
        <begin position="35"/>
        <end position="55"/>
    </location>
</feature>
<organism evidence="2 3">
    <name type="scientific">Knipowitschia caucasica</name>
    <name type="common">Caucasian dwarf goby</name>
    <name type="synonym">Pomatoschistus caucasicus</name>
    <dbReference type="NCBI Taxonomy" id="637954"/>
    <lineage>
        <taxon>Eukaryota</taxon>
        <taxon>Metazoa</taxon>
        <taxon>Chordata</taxon>
        <taxon>Craniata</taxon>
        <taxon>Vertebrata</taxon>
        <taxon>Euteleostomi</taxon>
        <taxon>Actinopterygii</taxon>
        <taxon>Neopterygii</taxon>
        <taxon>Teleostei</taxon>
        <taxon>Neoteleostei</taxon>
        <taxon>Acanthomorphata</taxon>
        <taxon>Gobiaria</taxon>
        <taxon>Gobiiformes</taxon>
        <taxon>Gobioidei</taxon>
        <taxon>Gobiidae</taxon>
        <taxon>Gobiinae</taxon>
        <taxon>Knipowitschia</taxon>
    </lineage>
</organism>
<reference evidence="2 3" key="1">
    <citation type="submission" date="2024-04" db="EMBL/GenBank/DDBJ databases">
        <authorList>
            <person name="Waldvogel A.-M."/>
            <person name="Schoenle A."/>
        </authorList>
    </citation>
    <scope>NUCLEOTIDE SEQUENCE [LARGE SCALE GENOMIC DNA]</scope>
</reference>
<keyword evidence="3" id="KW-1185">Reference proteome</keyword>
<sequence length="81" mass="8995">MRRSPLVATAHCPDLVPSWTRTTSDHRCHTTGRSCRHDTANHHMNTHGKEKTRERPFLQTRFPVRAADISAGGCAVGIMCG</sequence>
<proteinExistence type="predicted"/>
<dbReference type="Proteomes" id="UP001497482">
    <property type="component" value="Chromosome 8"/>
</dbReference>
<protein>
    <submittedName>
        <fullName evidence="2">Uncharacterized protein</fullName>
    </submittedName>
</protein>
<gene>
    <name evidence="2" type="ORF">KC01_LOCUS39365</name>
</gene>
<evidence type="ECO:0000313" key="3">
    <source>
        <dbReference type="Proteomes" id="UP001497482"/>
    </source>
</evidence>
<dbReference type="AlphaFoldDB" id="A0AAV2MII6"/>
<accession>A0AAV2MII6</accession>
<feature type="region of interest" description="Disordered" evidence="1">
    <location>
        <begin position="30"/>
        <end position="55"/>
    </location>
</feature>